<accession>A0A8H6NTR8</accession>
<name>A0A8H6NTR8_9PEZI</name>
<proteinExistence type="predicted"/>
<feature type="region of interest" description="Disordered" evidence="1">
    <location>
        <begin position="49"/>
        <end position="74"/>
    </location>
</feature>
<comment type="caution">
    <text evidence="2">The sequence shown here is derived from an EMBL/GenBank/DDBJ whole genome shotgun (WGS) entry which is preliminary data.</text>
</comment>
<keyword evidence="3" id="KW-1185">Reference proteome</keyword>
<dbReference type="EMBL" id="WIGM01000072">
    <property type="protein sequence ID" value="KAF6842407.1"/>
    <property type="molecule type" value="Genomic_DNA"/>
</dbReference>
<sequence length="140" mass="15154">MEVISFAGGCKGPVIDILTLLRCECLWGAGADAGATPYAAKTASGLCGDWDQETRPPPHRTRGGGVRPGARAHDTSLSPWGRWEKVVLGERHCCDDSDHNPATSRDRMLVVVVFGQFAVKTAIPSTEPQERRNLCYSAYP</sequence>
<dbReference type="Proteomes" id="UP000639643">
    <property type="component" value="Unassembled WGS sequence"/>
</dbReference>
<reference evidence="2" key="1">
    <citation type="journal article" date="2020" name="Phytopathology">
        <title>Genome Sequence Resources of Colletotrichum truncatum, C. plurivorum, C. musicola, and C. sojae: Four Species Pathogenic to Soybean (Glycine max).</title>
        <authorList>
            <person name="Rogerio F."/>
            <person name="Boufleur T.R."/>
            <person name="Ciampi-Guillardi M."/>
            <person name="Sukno S.A."/>
            <person name="Thon M.R."/>
            <person name="Massola Junior N.S."/>
            <person name="Baroncelli R."/>
        </authorList>
    </citation>
    <scope>NUCLEOTIDE SEQUENCE</scope>
    <source>
        <strain evidence="2">LFN0074</strain>
    </source>
</reference>
<evidence type="ECO:0000256" key="1">
    <source>
        <dbReference type="SAM" id="MobiDB-lite"/>
    </source>
</evidence>
<evidence type="ECO:0000313" key="2">
    <source>
        <dbReference type="EMBL" id="KAF6842407.1"/>
    </source>
</evidence>
<gene>
    <name evidence="2" type="ORF">CMUS01_03112</name>
</gene>
<dbReference type="AlphaFoldDB" id="A0A8H6NTR8"/>
<protein>
    <submittedName>
        <fullName evidence="2">Uncharacterized protein</fullName>
    </submittedName>
</protein>
<organism evidence="2 3">
    <name type="scientific">Colletotrichum musicola</name>
    <dbReference type="NCBI Taxonomy" id="2175873"/>
    <lineage>
        <taxon>Eukaryota</taxon>
        <taxon>Fungi</taxon>
        <taxon>Dikarya</taxon>
        <taxon>Ascomycota</taxon>
        <taxon>Pezizomycotina</taxon>
        <taxon>Sordariomycetes</taxon>
        <taxon>Hypocreomycetidae</taxon>
        <taxon>Glomerellales</taxon>
        <taxon>Glomerellaceae</taxon>
        <taxon>Colletotrichum</taxon>
        <taxon>Colletotrichum orchidearum species complex</taxon>
    </lineage>
</organism>
<evidence type="ECO:0000313" key="3">
    <source>
        <dbReference type="Proteomes" id="UP000639643"/>
    </source>
</evidence>